<proteinExistence type="predicted"/>
<protein>
    <recommendedName>
        <fullName evidence="2">Peptidase M11 gametolysin domain-containing protein</fullName>
    </recommendedName>
</protein>
<evidence type="ECO:0000313" key="3">
    <source>
        <dbReference type="EMBL" id="KAG2431776.1"/>
    </source>
</evidence>
<accession>A0A835STX1</accession>
<comment type="caution">
    <text evidence="3">The sequence shown here is derived from an EMBL/GenBank/DDBJ whole genome shotgun (WGS) entry which is preliminary data.</text>
</comment>
<dbReference type="AlphaFoldDB" id="A0A835STX1"/>
<feature type="compositionally biased region" description="Pro residues" evidence="1">
    <location>
        <begin position="392"/>
        <end position="456"/>
    </location>
</feature>
<dbReference type="EMBL" id="JAEHOC010000023">
    <property type="protein sequence ID" value="KAG2431776.1"/>
    <property type="molecule type" value="Genomic_DNA"/>
</dbReference>
<dbReference type="PANTHER" id="PTHR24216:SF65">
    <property type="entry name" value="PAXILLIN-LIKE PROTEIN 1"/>
    <property type="match status" value="1"/>
</dbReference>
<dbReference type="InterPro" id="IPR008752">
    <property type="entry name" value="Peptidase_M11"/>
</dbReference>
<dbReference type="PRINTS" id="PR01217">
    <property type="entry name" value="PRICHEXTENSN"/>
</dbReference>
<evidence type="ECO:0000256" key="1">
    <source>
        <dbReference type="SAM" id="MobiDB-lite"/>
    </source>
</evidence>
<dbReference type="PANTHER" id="PTHR24216">
    <property type="entry name" value="PAXILLIN-RELATED"/>
    <property type="match status" value="1"/>
</dbReference>
<sequence>MARVNGSCSTRQCSYISDADVTRVGIPAIPSAAGVRQQVLVLLVDNPDAACGNATAETTVDALRLAYLGSALDGAGGVAYRAEQCSYGELRLDVPSFTVLKVTPSCSWSTSTCDHTGIYNAAIAEAPAALTAAGSPYALNSFTHHHIVIRQTQCLWDGLALMGGNVVWLKAPSITSTKWQVPMQEMIHNYVMWHSYKSGTEYSDATTFMGSGTACPNSPELALLQWATPAVGGELDGSSIPVASVSTSAVVLGATWMRGAGAFARVRPTWMSSYTTATTTFGTAGRNLYFEARQPVYADNQINLDGRNMLVVHSVIAFMDNDYATYRKENRTINYVGATRPNTRYVLPDFSLVVYAGNWTGTNSSLLPVYFCRYASLDAECPTLAEAFQARPPSPPPPPSQPPSPNPPPANPPSPPSPPPPPPSPSPPASPPPPPPSPRPPMPPSPSPPRPSPPPKNTKSPAAGKLERNPPMPPFPAEFEGRPPGA</sequence>
<feature type="domain" description="Peptidase M11 gametolysin" evidence="2">
    <location>
        <begin position="40"/>
        <end position="348"/>
    </location>
</feature>
<organism evidence="3 4">
    <name type="scientific">Chlamydomonas incerta</name>
    <dbReference type="NCBI Taxonomy" id="51695"/>
    <lineage>
        <taxon>Eukaryota</taxon>
        <taxon>Viridiplantae</taxon>
        <taxon>Chlorophyta</taxon>
        <taxon>core chlorophytes</taxon>
        <taxon>Chlorophyceae</taxon>
        <taxon>CS clade</taxon>
        <taxon>Chlamydomonadales</taxon>
        <taxon>Chlamydomonadaceae</taxon>
        <taxon>Chlamydomonas</taxon>
    </lineage>
</organism>
<dbReference type="Pfam" id="PF05548">
    <property type="entry name" value="Peptidase_M11"/>
    <property type="match status" value="1"/>
</dbReference>
<evidence type="ECO:0000259" key="2">
    <source>
        <dbReference type="Pfam" id="PF05548"/>
    </source>
</evidence>
<name>A0A835STX1_CHLIN</name>
<dbReference type="Proteomes" id="UP000650467">
    <property type="component" value="Unassembled WGS sequence"/>
</dbReference>
<gene>
    <name evidence="3" type="ORF">HXX76_009272</name>
</gene>
<reference evidence="3" key="1">
    <citation type="journal article" date="2020" name="bioRxiv">
        <title>Comparative genomics of Chlamydomonas.</title>
        <authorList>
            <person name="Craig R.J."/>
            <person name="Hasan A.R."/>
            <person name="Ness R.W."/>
            <person name="Keightley P.D."/>
        </authorList>
    </citation>
    <scope>NUCLEOTIDE SEQUENCE</scope>
    <source>
        <strain evidence="3">SAG 7.73</strain>
    </source>
</reference>
<feature type="region of interest" description="Disordered" evidence="1">
    <location>
        <begin position="388"/>
        <end position="486"/>
    </location>
</feature>
<evidence type="ECO:0000313" key="4">
    <source>
        <dbReference type="Proteomes" id="UP000650467"/>
    </source>
</evidence>
<keyword evidence="4" id="KW-1185">Reference proteome</keyword>